<gene>
    <name evidence="2" type="ORF">DdX_02969</name>
</gene>
<evidence type="ECO:0000256" key="1">
    <source>
        <dbReference type="SAM" id="MobiDB-lite"/>
    </source>
</evidence>
<dbReference type="EMBL" id="JAKKPZ010000002">
    <property type="protein sequence ID" value="KAI1726260.1"/>
    <property type="molecule type" value="Genomic_DNA"/>
</dbReference>
<dbReference type="Proteomes" id="UP001201812">
    <property type="component" value="Unassembled WGS sequence"/>
</dbReference>
<reference evidence="2" key="1">
    <citation type="submission" date="2022-01" db="EMBL/GenBank/DDBJ databases">
        <title>Genome Sequence Resource for Two Populations of Ditylenchus destructor, the Migratory Endoparasitic Phytonematode.</title>
        <authorList>
            <person name="Zhang H."/>
            <person name="Lin R."/>
            <person name="Xie B."/>
        </authorList>
    </citation>
    <scope>NUCLEOTIDE SEQUENCE</scope>
    <source>
        <strain evidence="2">BazhouSP</strain>
    </source>
</reference>
<evidence type="ECO:0000313" key="3">
    <source>
        <dbReference type="Proteomes" id="UP001201812"/>
    </source>
</evidence>
<dbReference type="AlphaFoldDB" id="A0AAD4NDS2"/>
<keyword evidence="3" id="KW-1185">Reference proteome</keyword>
<name>A0AAD4NDS2_9BILA</name>
<comment type="caution">
    <text evidence="2">The sequence shown here is derived from an EMBL/GenBank/DDBJ whole genome shotgun (WGS) entry which is preliminary data.</text>
</comment>
<sequence>MHAWADSLAVIVSVVGAERRPSPRNMRELRTHTPEQPLLPNNTLTADGGARSDEEPNVTLCTLPLPSDGTRRRRGPSLV</sequence>
<accession>A0AAD4NDS2</accession>
<feature type="region of interest" description="Disordered" evidence="1">
    <location>
        <begin position="33"/>
        <end position="79"/>
    </location>
</feature>
<organism evidence="2 3">
    <name type="scientific">Ditylenchus destructor</name>
    <dbReference type="NCBI Taxonomy" id="166010"/>
    <lineage>
        <taxon>Eukaryota</taxon>
        <taxon>Metazoa</taxon>
        <taxon>Ecdysozoa</taxon>
        <taxon>Nematoda</taxon>
        <taxon>Chromadorea</taxon>
        <taxon>Rhabditida</taxon>
        <taxon>Tylenchina</taxon>
        <taxon>Tylenchomorpha</taxon>
        <taxon>Sphaerularioidea</taxon>
        <taxon>Anguinidae</taxon>
        <taxon>Anguininae</taxon>
        <taxon>Ditylenchus</taxon>
    </lineage>
</organism>
<evidence type="ECO:0000313" key="2">
    <source>
        <dbReference type="EMBL" id="KAI1726260.1"/>
    </source>
</evidence>
<protein>
    <submittedName>
        <fullName evidence="2">Uncharacterized protein</fullName>
    </submittedName>
</protein>
<proteinExistence type="predicted"/>